<accession>E9HMA3</accession>
<evidence type="ECO:0000313" key="4">
    <source>
        <dbReference type="Proteomes" id="UP000000305"/>
    </source>
</evidence>
<feature type="transmembrane region" description="Helical" evidence="1">
    <location>
        <begin position="50"/>
        <end position="71"/>
    </location>
</feature>
<dbReference type="InParanoid" id="E9HMA3"/>
<feature type="transmembrane region" description="Helical" evidence="1">
    <location>
        <begin position="601"/>
        <end position="625"/>
    </location>
</feature>
<dbReference type="InterPro" id="IPR027815">
    <property type="entry name" value="CSC1/OSCA1-like_cyt"/>
</dbReference>
<dbReference type="GO" id="GO:0005886">
    <property type="term" value="C:plasma membrane"/>
    <property type="evidence" value="ECO:0000318"/>
    <property type="project" value="GO_Central"/>
</dbReference>
<dbReference type="Pfam" id="PF14703">
    <property type="entry name" value="PHM7_cyt"/>
    <property type="match status" value="1"/>
</dbReference>
<feature type="transmembrane region" description="Helical" evidence="1">
    <location>
        <begin position="652"/>
        <end position="669"/>
    </location>
</feature>
<reference evidence="3 4" key="1">
    <citation type="journal article" date="2011" name="Science">
        <title>The ecoresponsive genome of Daphnia pulex.</title>
        <authorList>
            <person name="Colbourne J.K."/>
            <person name="Pfrender M.E."/>
            <person name="Gilbert D."/>
            <person name="Thomas W.K."/>
            <person name="Tucker A."/>
            <person name="Oakley T.H."/>
            <person name="Tokishita S."/>
            <person name="Aerts A."/>
            <person name="Arnold G.J."/>
            <person name="Basu M.K."/>
            <person name="Bauer D.J."/>
            <person name="Caceres C.E."/>
            <person name="Carmel L."/>
            <person name="Casola C."/>
            <person name="Choi J.H."/>
            <person name="Detter J.C."/>
            <person name="Dong Q."/>
            <person name="Dusheyko S."/>
            <person name="Eads B.D."/>
            <person name="Frohlich T."/>
            <person name="Geiler-Samerotte K.A."/>
            <person name="Gerlach D."/>
            <person name="Hatcher P."/>
            <person name="Jogdeo S."/>
            <person name="Krijgsveld J."/>
            <person name="Kriventseva E.V."/>
            <person name="Kultz D."/>
            <person name="Laforsch C."/>
            <person name="Lindquist E."/>
            <person name="Lopez J."/>
            <person name="Manak J.R."/>
            <person name="Muller J."/>
            <person name="Pangilinan J."/>
            <person name="Patwardhan R.P."/>
            <person name="Pitluck S."/>
            <person name="Pritham E.J."/>
            <person name="Rechtsteiner A."/>
            <person name="Rho M."/>
            <person name="Rogozin I.B."/>
            <person name="Sakarya O."/>
            <person name="Salamov A."/>
            <person name="Schaack S."/>
            <person name="Shapiro H."/>
            <person name="Shiga Y."/>
            <person name="Skalitzky C."/>
            <person name="Smith Z."/>
            <person name="Souvorov A."/>
            <person name="Sung W."/>
            <person name="Tang Z."/>
            <person name="Tsuchiya D."/>
            <person name="Tu H."/>
            <person name="Vos H."/>
            <person name="Wang M."/>
            <person name="Wolf Y.I."/>
            <person name="Yamagata H."/>
            <person name="Yamada T."/>
            <person name="Ye Y."/>
            <person name="Shaw J.R."/>
            <person name="Andrews J."/>
            <person name="Crease T.J."/>
            <person name="Tang H."/>
            <person name="Lucas S.M."/>
            <person name="Robertson H.M."/>
            <person name="Bork P."/>
            <person name="Koonin E.V."/>
            <person name="Zdobnov E.M."/>
            <person name="Grigoriev I.V."/>
            <person name="Lynch M."/>
            <person name="Boore J.L."/>
        </authorList>
    </citation>
    <scope>NUCLEOTIDE SEQUENCE [LARGE SCALE GENOMIC DNA]</scope>
</reference>
<feature type="transmembrane region" description="Helical" evidence="1">
    <location>
        <begin position="164"/>
        <end position="184"/>
    </location>
</feature>
<evidence type="ECO:0000313" key="3">
    <source>
        <dbReference type="EMBL" id="EFX67139.1"/>
    </source>
</evidence>
<dbReference type="OrthoDB" id="6349807at2759"/>
<feature type="domain" description="CSC1/OSCA1-like cytosolic" evidence="2">
    <location>
        <begin position="208"/>
        <end position="396"/>
    </location>
</feature>
<keyword evidence="1" id="KW-0472">Membrane</keyword>
<protein>
    <recommendedName>
        <fullName evidence="2">CSC1/OSCA1-like cytosolic domain-containing protein</fullName>
    </recommendedName>
</protein>
<keyword evidence="4" id="KW-1185">Reference proteome</keyword>
<dbReference type="eggNOG" id="KOG1134">
    <property type="taxonomic scope" value="Eukaryota"/>
</dbReference>
<dbReference type="GO" id="GO:0005227">
    <property type="term" value="F:calcium-activated cation channel activity"/>
    <property type="evidence" value="ECO:0000318"/>
    <property type="project" value="GO_Central"/>
</dbReference>
<proteinExistence type="predicted"/>
<feature type="transmembrane region" description="Helical" evidence="1">
    <location>
        <begin position="684"/>
        <end position="706"/>
    </location>
</feature>
<evidence type="ECO:0000259" key="2">
    <source>
        <dbReference type="Pfam" id="PF14703"/>
    </source>
</evidence>
<feature type="transmembrane region" description="Helical" evidence="1">
    <location>
        <begin position="447"/>
        <end position="466"/>
    </location>
</feature>
<keyword evidence="1" id="KW-1133">Transmembrane helix</keyword>
<sequence>MSVDTRLISDPYSSVDTSLCKSQDKFDFNFKKNPTNFGFFDEWIVWEGGIAFHVVYWLIIALLFFAIIHLLRRIFSWQWLTERLVGHAEPSQNNKKNKNCSGWIDEQAVGQDGATYLWFQARLMVVSSWQMVVSVVLIVLHMFGDKQGPDKHLSSTTLSNIGVNGIHPVFSLTVLGVLGLVMNLHGQERNIRSLASPNIPNTRFRNRRWLMISGLPPTTTADSLFDYLKDKFDSKGICRDGIKFAHDLTELVPVLDELKFLREVKRTMASSKPEVIQNRLLDFLCSDGLTEAVESGRVPRPTSLITKYDNVDAIKFYSEREATLSARKDEMLRNMKFTGTAFVRFNSPAEAKATKTAVRLFQQSTRFRNDVEKEAEFRPSKWSVEYAPPGSQINWPQLKEPRPFWKTLAVWLILAATYFLYIVLLAAPGYIVELLHLVGDGSDHFSLSWNVFILPTLASFFTHKLTEVVTNIDRYRHHQFVSSIEIGRLRSICNLSAVLYLIRMMATKPLAELFIGKFTYRDISWACLFFPEHGSFIACAIIVNTASGILMNHVRLEFLTSYLLKWFTFRSNAEQITWRKNYRLEFDFAANYAELTSNFGLTMLIFIMFPVIGVVSWVCSICRFFSDRAALMEMYAISTASPELHKEPIDQVICLSIFSPLALLGYRIIQMGSESVTHLVEASFLAPLCVVILYALYLIAAHWRFYWPQMIRLRQWFGYNPENQEEEEEEDVVDWSTYLQHEYDPITIIQSEQFSYKM</sequence>
<gene>
    <name evidence="3" type="ORF">DAPPUDRAFT_331372</name>
</gene>
<dbReference type="InterPro" id="IPR045122">
    <property type="entry name" value="Csc1-like"/>
</dbReference>
<dbReference type="HOGENOM" id="CLU_021275_0_0_1"/>
<dbReference type="PhylomeDB" id="E9HMA3"/>
<name>E9HMA3_DAPPU</name>
<feature type="transmembrane region" description="Helical" evidence="1">
    <location>
        <begin position="123"/>
        <end position="144"/>
    </location>
</feature>
<dbReference type="PANTHER" id="PTHR13018:SF5">
    <property type="entry name" value="RE44586P"/>
    <property type="match status" value="1"/>
</dbReference>
<dbReference type="Proteomes" id="UP000000305">
    <property type="component" value="Unassembled WGS sequence"/>
</dbReference>
<feature type="transmembrane region" description="Helical" evidence="1">
    <location>
        <begin position="408"/>
        <end position="427"/>
    </location>
</feature>
<organism evidence="3 4">
    <name type="scientific">Daphnia pulex</name>
    <name type="common">Water flea</name>
    <dbReference type="NCBI Taxonomy" id="6669"/>
    <lineage>
        <taxon>Eukaryota</taxon>
        <taxon>Metazoa</taxon>
        <taxon>Ecdysozoa</taxon>
        <taxon>Arthropoda</taxon>
        <taxon>Crustacea</taxon>
        <taxon>Branchiopoda</taxon>
        <taxon>Diplostraca</taxon>
        <taxon>Cladocera</taxon>
        <taxon>Anomopoda</taxon>
        <taxon>Daphniidae</taxon>
        <taxon>Daphnia</taxon>
    </lineage>
</organism>
<evidence type="ECO:0000256" key="1">
    <source>
        <dbReference type="SAM" id="Phobius"/>
    </source>
</evidence>
<dbReference type="OMA" id="CKREERD"/>
<dbReference type="AlphaFoldDB" id="E9HMA3"/>
<dbReference type="EMBL" id="GL732685">
    <property type="protein sequence ID" value="EFX67139.1"/>
    <property type="molecule type" value="Genomic_DNA"/>
</dbReference>
<dbReference type="KEGG" id="dpx:DAPPUDRAFT_331372"/>
<keyword evidence="1" id="KW-0812">Transmembrane</keyword>
<dbReference type="PANTHER" id="PTHR13018">
    <property type="entry name" value="PROBABLE MEMBRANE PROTEIN DUF221-RELATED"/>
    <property type="match status" value="1"/>
</dbReference>